<name>A0A8H7T1X2_9HELO</name>
<dbReference type="Pfam" id="PF24357">
    <property type="entry name" value="TMD0_ABC"/>
    <property type="match status" value="1"/>
</dbReference>
<sequence>MNVCGDDSFGPGVQSSSCRGGFDFTVSFEESILTILPAACFIIFTPLRAIRLFKRRIKVKSTVVHAIKLGAIGIYAVLQLALIILWSSSNAYFKTRLSIASTVLNFLAALGLGLLSHLEHAKAIRPSFAIAAYLFVSLIFDVARVRTQWLLPRNDHVAAVLTAAVAVKSLMLLLETLGKRRILLAAYRGLSPEITSGLFSRGFFWWLNSLLANGFRNVLSTDDIFPINESLSSRKLSDDLQARWASCDQNNRNALMRQAIIGFRWNILSIVFPRLCVVGLSVAQPFLVHEAIRFVQSVDGNENVNIGYGLIGAYTFVFIGNAVATGWYQHLSYRLMAMVRGGLIGMIYQKITTLKSANINDSAAMTLMGTDVEQIAENLHLIITDLWANILQIGVAIYLLERQVGAVCIAPVILAIVSTLVTSKFSSYVTTRQKVWLEAIQQRVNFTSETLGSMKSVKMLGLTDKLGSIMQAMRERELRLSKRFRRLSSGLTLIYNFPHVFTQFFTLSAYAIVAKLSGSTALTVEMAVTTLSILTILDHPLSMFLLALPKVYVSSGCFQRIQEFLLEEPRKDQRALGSDDSSDDRVFPLNRTSSNGDVELMPPSAPKTLAHSGTVTCNDQVVVKAGDFGWSSTTSATINNATMRLPSQARLTMIVGSVGCGKSTLLKGILGETSTARGLVYARSEEIAFSEQTPWLINGTIRENVIAESSFEEGWYNTVIRACNLDVDIQHIPSRDATLVGSKGVTLSGGQKQRLSIARAVYSRKKLAIFDDSFSGLDTVTEQHVFSSIFGKGGLLAQLGTTIILATHGVHRLSEADHIVVLGKTGQILEQGSYSSLSISEDYVQSLAKSQDGTEHERNTEPNIQARDQPSIPIPQVGPADSSRRTGDWKIYVYYSKSLGLLGLTAFSVLVAVECTLMMMQYLWVTWWAADSQRHPNSKLGYWIGLYALFSFAVAIFMSAAVWYLYVVLGAKSSNKLHKVILKAAMRAPMAFYAATETGELVNRFSQDMRLVDMTLPGALINVFFQIGSTIGTMSLVVAAVGYFAAALPLIFGVLYLVQRFYLRTSRQLRLLEIETKAPIFSNFMETLSGLVTIRAFGWTEAYKNKNLRLLDASQKPYYLLLCIQRWLTLVLDLIVAGIAILLVVLAVFLRHNISPGLLGIALVQVTSLGQILANLIMQWTTLETSLGAVARIKSFSEDTPSELLAGENEMPDAHWPARGHLTFEGVSASYGSHTAPVLNNISMSILPGQKIGICGRTGSGKSSFISSILRMVELSSGRITLDNHDLSTLPRPLIRKRLICLTQDPFLFTGSIRLNADPLGEVSDNEIISAVQKVGLWDVIAAKVEGGKEADDAVLNAVMDENFLSHGQRQLFCLARAMLRKSSLLILDEPTSSVDVKTDAQMQKIIRSEFKNHTIIMIAHRLDSLLDFDRVAVLNKGNLVEFDKPSVLLEKEGSAFSKLYHASS</sequence>
<dbReference type="Gene3D" id="1.20.1560.10">
    <property type="entry name" value="ABC transporter type 1, transmembrane domain"/>
    <property type="match status" value="2"/>
</dbReference>
<dbReference type="InterPro" id="IPR003439">
    <property type="entry name" value="ABC_transporter-like_ATP-bd"/>
</dbReference>
<feature type="domain" description="ABC transmembrane type-1" evidence="14">
    <location>
        <begin position="275"/>
        <end position="544"/>
    </location>
</feature>
<evidence type="ECO:0000256" key="6">
    <source>
        <dbReference type="ARBA" id="ARBA00022741"/>
    </source>
</evidence>
<feature type="transmembrane region" description="Helical" evidence="12">
    <location>
        <begin position="493"/>
        <end position="514"/>
    </location>
</feature>
<dbReference type="InterPro" id="IPR003593">
    <property type="entry name" value="AAA+_ATPase"/>
</dbReference>
<dbReference type="Proteomes" id="UP000664132">
    <property type="component" value="Unassembled WGS sequence"/>
</dbReference>
<protein>
    <recommendedName>
        <fullName evidence="17">P-loop containing nucleoside triphosphate hydrolase protein</fullName>
    </recommendedName>
</protein>
<dbReference type="InterPro" id="IPR011527">
    <property type="entry name" value="ABC1_TM_dom"/>
</dbReference>
<comment type="caution">
    <text evidence="15">The sequence shown here is derived from an EMBL/GenBank/DDBJ whole genome shotgun (WGS) entry which is preliminary data.</text>
</comment>
<feature type="transmembrane region" description="Helical" evidence="12">
    <location>
        <begin position="32"/>
        <end position="50"/>
    </location>
</feature>
<dbReference type="InterPro" id="IPR044746">
    <property type="entry name" value="ABCC_6TM_D1"/>
</dbReference>
<dbReference type="InterPro" id="IPR027417">
    <property type="entry name" value="P-loop_NTPase"/>
</dbReference>
<keyword evidence="10" id="KW-0325">Glycoprotein</keyword>
<feature type="transmembrane region" description="Helical" evidence="12">
    <location>
        <begin position="944"/>
        <end position="969"/>
    </location>
</feature>
<dbReference type="Pfam" id="PF00664">
    <property type="entry name" value="ABC_membrane"/>
    <property type="match status" value="2"/>
</dbReference>
<dbReference type="CDD" id="cd03244">
    <property type="entry name" value="ABCC_MRP_domain2"/>
    <property type="match status" value="1"/>
</dbReference>
<dbReference type="InterPro" id="IPR056227">
    <property type="entry name" value="TMD0_ABC"/>
</dbReference>
<feature type="transmembrane region" description="Helical" evidence="12">
    <location>
        <begin position="526"/>
        <end position="548"/>
    </location>
</feature>
<proteinExistence type="inferred from homology"/>
<feature type="transmembrane region" description="Helical" evidence="12">
    <location>
        <begin position="157"/>
        <end position="174"/>
    </location>
</feature>
<feature type="transmembrane region" description="Helical" evidence="12">
    <location>
        <begin position="306"/>
        <end position="328"/>
    </location>
</feature>
<feature type="region of interest" description="Disordered" evidence="11">
    <location>
        <begin position="849"/>
        <end position="884"/>
    </location>
</feature>
<keyword evidence="8 12" id="KW-1133">Transmembrane helix</keyword>
<feature type="transmembrane region" description="Helical" evidence="12">
    <location>
        <begin position="899"/>
        <end position="924"/>
    </location>
</feature>
<reference evidence="15" key="1">
    <citation type="submission" date="2021-02" db="EMBL/GenBank/DDBJ databases">
        <title>Genome sequence Cadophora malorum strain M34.</title>
        <authorList>
            <person name="Stefanovic E."/>
            <person name="Vu D."/>
            <person name="Scully C."/>
            <person name="Dijksterhuis J."/>
            <person name="Roader J."/>
            <person name="Houbraken J."/>
        </authorList>
    </citation>
    <scope>NUCLEOTIDE SEQUENCE</scope>
    <source>
        <strain evidence="15">M34</strain>
    </source>
</reference>
<dbReference type="GO" id="GO:0005524">
    <property type="term" value="F:ATP binding"/>
    <property type="evidence" value="ECO:0007669"/>
    <property type="project" value="UniProtKB-KW"/>
</dbReference>
<keyword evidence="5 12" id="KW-0812">Transmembrane</keyword>
<feature type="domain" description="ABC transporter" evidence="13">
    <location>
        <begin position="623"/>
        <end position="850"/>
    </location>
</feature>
<comment type="similarity">
    <text evidence="2">Belongs to the ABC transporter superfamily. ABCC family. Conjugate transporter (TC 3.A.1.208) subfamily.</text>
</comment>
<dbReference type="EMBL" id="JAFJYH010000469">
    <property type="protein sequence ID" value="KAG4411496.1"/>
    <property type="molecule type" value="Genomic_DNA"/>
</dbReference>
<dbReference type="FunFam" id="3.40.50.300:FF:000838">
    <property type="entry name" value="ABC multidrug transporter (Eurofung)"/>
    <property type="match status" value="1"/>
</dbReference>
<feature type="transmembrane region" description="Helical" evidence="12">
    <location>
        <begin position="1118"/>
        <end position="1150"/>
    </location>
</feature>
<dbReference type="CDD" id="cd18580">
    <property type="entry name" value="ABC_6TM_ABCC_D2"/>
    <property type="match status" value="1"/>
</dbReference>
<dbReference type="PROSITE" id="PS50929">
    <property type="entry name" value="ABC_TM1F"/>
    <property type="match status" value="2"/>
</dbReference>
<dbReference type="PROSITE" id="PS50893">
    <property type="entry name" value="ABC_TRANSPORTER_2"/>
    <property type="match status" value="2"/>
</dbReference>
<dbReference type="GO" id="GO:0140359">
    <property type="term" value="F:ABC-type transporter activity"/>
    <property type="evidence" value="ECO:0007669"/>
    <property type="project" value="InterPro"/>
</dbReference>
<evidence type="ECO:0000256" key="2">
    <source>
        <dbReference type="ARBA" id="ARBA00009726"/>
    </source>
</evidence>
<feature type="transmembrane region" description="Helical" evidence="12">
    <location>
        <begin position="265"/>
        <end position="286"/>
    </location>
</feature>
<evidence type="ECO:0000256" key="9">
    <source>
        <dbReference type="ARBA" id="ARBA00023136"/>
    </source>
</evidence>
<comment type="subcellular location">
    <subcellularLocation>
        <location evidence="1">Cell membrane</location>
        <topology evidence="1">Multi-pass membrane protein</topology>
    </subcellularLocation>
</comment>
<dbReference type="FunFam" id="1.20.1560.10:FF:000066">
    <property type="entry name" value="ABC multidrug transporter (Eurofung)"/>
    <property type="match status" value="1"/>
</dbReference>
<accession>A0A8H7T1X2</accession>
<feature type="domain" description="ABC transporter" evidence="13">
    <location>
        <begin position="1222"/>
        <end position="1462"/>
    </location>
</feature>
<feature type="transmembrane region" description="Helical" evidence="12">
    <location>
        <begin position="62"/>
        <end position="85"/>
    </location>
</feature>
<evidence type="ECO:0000256" key="1">
    <source>
        <dbReference type="ARBA" id="ARBA00004651"/>
    </source>
</evidence>
<keyword evidence="16" id="KW-1185">Reference proteome</keyword>
<gene>
    <name evidence="15" type="ORF">IFR04_015370</name>
</gene>
<evidence type="ECO:0000256" key="7">
    <source>
        <dbReference type="ARBA" id="ARBA00022840"/>
    </source>
</evidence>
<keyword evidence="9 12" id="KW-0472">Membrane</keyword>
<dbReference type="SMART" id="SM00382">
    <property type="entry name" value="AAA"/>
    <property type="match status" value="2"/>
</dbReference>
<evidence type="ECO:0000256" key="5">
    <source>
        <dbReference type="ARBA" id="ARBA00022692"/>
    </source>
</evidence>
<dbReference type="PROSITE" id="PS00211">
    <property type="entry name" value="ABC_TRANSPORTER_1"/>
    <property type="match status" value="2"/>
</dbReference>
<feature type="domain" description="ABC transmembrane type-1" evidence="14">
    <location>
        <begin position="909"/>
        <end position="1185"/>
    </location>
</feature>
<evidence type="ECO:0000313" key="15">
    <source>
        <dbReference type="EMBL" id="KAG4411496.1"/>
    </source>
</evidence>
<dbReference type="OrthoDB" id="6500128at2759"/>
<organism evidence="15 16">
    <name type="scientific">Cadophora malorum</name>
    <dbReference type="NCBI Taxonomy" id="108018"/>
    <lineage>
        <taxon>Eukaryota</taxon>
        <taxon>Fungi</taxon>
        <taxon>Dikarya</taxon>
        <taxon>Ascomycota</taxon>
        <taxon>Pezizomycotina</taxon>
        <taxon>Leotiomycetes</taxon>
        <taxon>Helotiales</taxon>
        <taxon>Ploettnerulaceae</taxon>
        <taxon>Cadophora</taxon>
    </lineage>
</organism>
<dbReference type="InterPro" id="IPR044726">
    <property type="entry name" value="ABCC_6TM_D2"/>
</dbReference>
<feature type="transmembrane region" description="Helical" evidence="12">
    <location>
        <begin position="1034"/>
        <end position="1058"/>
    </location>
</feature>
<dbReference type="GO" id="GO:0005886">
    <property type="term" value="C:plasma membrane"/>
    <property type="evidence" value="ECO:0007669"/>
    <property type="project" value="UniProtKB-SubCell"/>
</dbReference>
<feature type="transmembrane region" description="Helical" evidence="12">
    <location>
        <begin position="404"/>
        <end position="422"/>
    </location>
</feature>
<evidence type="ECO:0000256" key="11">
    <source>
        <dbReference type="SAM" id="MobiDB-lite"/>
    </source>
</evidence>
<feature type="transmembrane region" description="Helical" evidence="12">
    <location>
        <begin position="1011"/>
        <end position="1028"/>
    </location>
</feature>
<evidence type="ECO:0000256" key="3">
    <source>
        <dbReference type="ARBA" id="ARBA00022448"/>
    </source>
</evidence>
<evidence type="ECO:0000313" key="16">
    <source>
        <dbReference type="Proteomes" id="UP000664132"/>
    </source>
</evidence>
<dbReference type="Pfam" id="PF00005">
    <property type="entry name" value="ABC_tran"/>
    <property type="match status" value="2"/>
</dbReference>
<dbReference type="InterPro" id="IPR036640">
    <property type="entry name" value="ABC1_TM_sf"/>
</dbReference>
<dbReference type="SUPFAM" id="SSF90123">
    <property type="entry name" value="ABC transporter transmembrane region"/>
    <property type="match status" value="2"/>
</dbReference>
<evidence type="ECO:0000259" key="14">
    <source>
        <dbReference type="PROSITE" id="PS50929"/>
    </source>
</evidence>
<dbReference type="Gene3D" id="3.40.50.300">
    <property type="entry name" value="P-loop containing nucleotide triphosphate hydrolases"/>
    <property type="match status" value="2"/>
</dbReference>
<dbReference type="CDD" id="cd18579">
    <property type="entry name" value="ABC_6TM_ABCC_D1"/>
    <property type="match status" value="1"/>
</dbReference>
<dbReference type="FunFam" id="1.20.1560.10:FF:000055">
    <property type="entry name" value="ABC multidrug transporter (Eurofung)"/>
    <property type="match status" value="1"/>
</dbReference>
<evidence type="ECO:0000256" key="12">
    <source>
        <dbReference type="SAM" id="Phobius"/>
    </source>
</evidence>
<evidence type="ECO:0000256" key="10">
    <source>
        <dbReference type="ARBA" id="ARBA00023180"/>
    </source>
</evidence>
<evidence type="ECO:0000256" key="8">
    <source>
        <dbReference type="ARBA" id="ARBA00022989"/>
    </source>
</evidence>
<keyword evidence="7" id="KW-0067">ATP-binding</keyword>
<keyword evidence="3" id="KW-0813">Transport</keyword>
<evidence type="ECO:0000259" key="13">
    <source>
        <dbReference type="PROSITE" id="PS50893"/>
    </source>
</evidence>
<evidence type="ECO:0000256" key="4">
    <source>
        <dbReference type="ARBA" id="ARBA00022475"/>
    </source>
</evidence>
<feature type="region of interest" description="Disordered" evidence="11">
    <location>
        <begin position="572"/>
        <end position="601"/>
    </location>
</feature>
<dbReference type="InterPro" id="IPR050173">
    <property type="entry name" value="ABC_transporter_C-like"/>
</dbReference>
<dbReference type="SUPFAM" id="SSF52540">
    <property type="entry name" value="P-loop containing nucleoside triphosphate hydrolases"/>
    <property type="match status" value="2"/>
</dbReference>
<keyword evidence="4" id="KW-1003">Cell membrane</keyword>
<dbReference type="GO" id="GO:0016887">
    <property type="term" value="F:ATP hydrolysis activity"/>
    <property type="evidence" value="ECO:0007669"/>
    <property type="project" value="InterPro"/>
</dbReference>
<dbReference type="InterPro" id="IPR017871">
    <property type="entry name" value="ABC_transporter-like_CS"/>
</dbReference>
<dbReference type="PANTHER" id="PTHR24223:SF399">
    <property type="entry name" value="ABC TRANSPORTER ATNG"/>
    <property type="match status" value="1"/>
</dbReference>
<dbReference type="PANTHER" id="PTHR24223">
    <property type="entry name" value="ATP-BINDING CASSETTE SUB-FAMILY C"/>
    <property type="match status" value="1"/>
</dbReference>
<feature type="transmembrane region" description="Helical" evidence="12">
    <location>
        <begin position="378"/>
        <end position="398"/>
    </location>
</feature>
<keyword evidence="6" id="KW-0547">Nucleotide-binding</keyword>
<feature type="transmembrane region" description="Helical" evidence="12">
    <location>
        <begin position="127"/>
        <end position="145"/>
    </location>
</feature>
<feature type="transmembrane region" description="Helical" evidence="12">
    <location>
        <begin position="97"/>
        <end position="115"/>
    </location>
</feature>
<evidence type="ECO:0008006" key="17">
    <source>
        <dbReference type="Google" id="ProtNLM"/>
    </source>
</evidence>
<dbReference type="FunFam" id="3.40.50.300:FF:001854">
    <property type="entry name" value="ABC multidrug transporter (Eurofung)"/>
    <property type="match status" value="1"/>
</dbReference>